<dbReference type="AlphaFoldDB" id="A0A8J7RGS8"/>
<comment type="subcellular location">
    <subcellularLocation>
        <location evidence="2">Cytoplasm</location>
    </subcellularLocation>
    <text evidence="2">Associated with two foci at the outer edges of the nucleoid region in young cells, and at four foci within both cell halves in older cells.</text>
</comment>
<sequence>MYRVQLQNFEGPLDLLLFFIKRDELDIYDIPISYITEQFLDYIRFLDELDLGVASEFIYMASTLMAIKAKMMLPEPEGEEDEFGEEDPRYELVQALLEYKRYKEVAEDMYDLDKKARFSYNRGFTEPDHVEAEQKGEALRDVSLIDIMAAFKNVMKSVTTEHYHDVQRFETDIETQSDYVISQLRKHGKSSFKQLCAGMTSRIYVVVTFLAILELLKESQLKLYITESLTEFYLELPSPDELQGPARSA</sequence>
<reference evidence="3" key="1">
    <citation type="submission" date="2021-02" db="EMBL/GenBank/DDBJ databases">
        <title>Natronogracilivirga saccharolytica gen. nov. sp. nov. a new anaerobic, haloalkiliphilic carbohydrate-fermenting bacterium from soda lake and proposing of Cyclonatronumiaceae fam. nov. in the phylum Balneolaeota.</title>
        <authorList>
            <person name="Zhilina T.N."/>
            <person name="Sorokin D.Y."/>
            <person name="Zavarzina D.G."/>
            <person name="Toshchakov S.V."/>
            <person name="Kublanov I.V."/>
        </authorList>
    </citation>
    <scope>NUCLEOTIDE SEQUENCE</scope>
    <source>
        <strain evidence="3">Z-1702</strain>
    </source>
</reference>
<comment type="subunit">
    <text evidence="2">Component of a cohesin-like complex composed of ScpA, ScpB and the Smc homodimer, in which ScpA and ScpB bind to the head domain of Smc. The presence of the three proteins is required for the association of the complex with DNA.</text>
</comment>
<comment type="caution">
    <text evidence="3">The sequence shown here is derived from an EMBL/GenBank/DDBJ whole genome shotgun (WGS) entry which is preliminary data.</text>
</comment>
<dbReference type="Gene3D" id="6.10.250.2410">
    <property type="match status" value="1"/>
</dbReference>
<dbReference type="RefSeq" id="WP_210510231.1">
    <property type="nucleotide sequence ID" value="NZ_JAFIDN010000002.1"/>
</dbReference>
<evidence type="ECO:0000313" key="3">
    <source>
        <dbReference type="EMBL" id="MBP3191590.1"/>
    </source>
</evidence>
<comment type="function">
    <text evidence="2">Participates in chromosomal partition during cell division. May act via the formation of a condensin-like complex containing Smc and ScpB that pull DNA away from mid-cell into both cell halves.</text>
</comment>
<dbReference type="GO" id="GO:0006260">
    <property type="term" value="P:DNA replication"/>
    <property type="evidence" value="ECO:0007669"/>
    <property type="project" value="UniProtKB-UniRule"/>
</dbReference>
<accession>A0A8J7RGS8</accession>
<evidence type="ECO:0000256" key="1">
    <source>
        <dbReference type="ARBA" id="ARBA00044777"/>
    </source>
</evidence>
<keyword evidence="4" id="KW-1185">Reference proteome</keyword>
<keyword evidence="2" id="KW-0132">Cell division</keyword>
<dbReference type="Pfam" id="PF02616">
    <property type="entry name" value="SMC_ScpA"/>
    <property type="match status" value="1"/>
</dbReference>
<keyword evidence="2" id="KW-0159">Chromosome partition</keyword>
<dbReference type="HAMAP" id="MF_01805">
    <property type="entry name" value="ScpA"/>
    <property type="match status" value="1"/>
</dbReference>
<evidence type="ECO:0000256" key="2">
    <source>
        <dbReference type="HAMAP-Rule" id="MF_01805"/>
    </source>
</evidence>
<comment type="similarity">
    <text evidence="2">Belongs to the ScpA family.</text>
</comment>
<keyword evidence="2" id="KW-0131">Cell cycle</keyword>
<name>A0A8J7RGS8_9BACT</name>
<dbReference type="Proteomes" id="UP000673975">
    <property type="component" value="Unassembled WGS sequence"/>
</dbReference>
<proteinExistence type="inferred from homology"/>
<dbReference type="PANTHER" id="PTHR33969">
    <property type="entry name" value="SEGREGATION AND CONDENSATION PROTEIN A"/>
    <property type="match status" value="1"/>
</dbReference>
<protein>
    <recommendedName>
        <fullName evidence="1 2">Segregation and condensation protein A</fullName>
    </recommendedName>
</protein>
<evidence type="ECO:0000313" key="4">
    <source>
        <dbReference type="Proteomes" id="UP000673975"/>
    </source>
</evidence>
<dbReference type="InterPro" id="IPR003768">
    <property type="entry name" value="ScpA"/>
</dbReference>
<dbReference type="GO" id="GO:0051301">
    <property type="term" value="P:cell division"/>
    <property type="evidence" value="ECO:0007669"/>
    <property type="project" value="UniProtKB-KW"/>
</dbReference>
<dbReference type="GO" id="GO:0005737">
    <property type="term" value="C:cytoplasm"/>
    <property type="evidence" value="ECO:0007669"/>
    <property type="project" value="UniProtKB-SubCell"/>
</dbReference>
<dbReference type="EMBL" id="JAFIDN010000002">
    <property type="protein sequence ID" value="MBP3191590.1"/>
    <property type="molecule type" value="Genomic_DNA"/>
</dbReference>
<organism evidence="3 4">
    <name type="scientific">Natronogracilivirga saccharolytica</name>
    <dbReference type="NCBI Taxonomy" id="2812953"/>
    <lineage>
        <taxon>Bacteria</taxon>
        <taxon>Pseudomonadati</taxon>
        <taxon>Balneolota</taxon>
        <taxon>Balneolia</taxon>
        <taxon>Balneolales</taxon>
        <taxon>Cyclonatronaceae</taxon>
        <taxon>Natronogracilivirga</taxon>
    </lineage>
</organism>
<dbReference type="GO" id="GO:0007059">
    <property type="term" value="P:chromosome segregation"/>
    <property type="evidence" value="ECO:0007669"/>
    <property type="project" value="UniProtKB-UniRule"/>
</dbReference>
<keyword evidence="2" id="KW-0963">Cytoplasm</keyword>
<gene>
    <name evidence="2" type="primary">scpA</name>
    <name evidence="3" type="ORF">NATSA_02825</name>
</gene>
<dbReference type="PANTHER" id="PTHR33969:SF2">
    <property type="entry name" value="SEGREGATION AND CONDENSATION PROTEIN A"/>
    <property type="match status" value="1"/>
</dbReference>